<organism evidence="1 2">
    <name type="scientific">Tanacetum coccineum</name>
    <dbReference type="NCBI Taxonomy" id="301880"/>
    <lineage>
        <taxon>Eukaryota</taxon>
        <taxon>Viridiplantae</taxon>
        <taxon>Streptophyta</taxon>
        <taxon>Embryophyta</taxon>
        <taxon>Tracheophyta</taxon>
        <taxon>Spermatophyta</taxon>
        <taxon>Magnoliopsida</taxon>
        <taxon>eudicotyledons</taxon>
        <taxon>Gunneridae</taxon>
        <taxon>Pentapetalae</taxon>
        <taxon>asterids</taxon>
        <taxon>campanulids</taxon>
        <taxon>Asterales</taxon>
        <taxon>Asteraceae</taxon>
        <taxon>Asteroideae</taxon>
        <taxon>Anthemideae</taxon>
        <taxon>Anthemidinae</taxon>
        <taxon>Tanacetum</taxon>
    </lineage>
</organism>
<dbReference type="Proteomes" id="UP001151760">
    <property type="component" value="Unassembled WGS sequence"/>
</dbReference>
<accession>A0ABQ5EYY6</accession>
<evidence type="ECO:0000313" key="2">
    <source>
        <dbReference type="Proteomes" id="UP001151760"/>
    </source>
</evidence>
<reference evidence="1" key="1">
    <citation type="journal article" date="2022" name="Int. J. Mol. Sci.">
        <title>Draft Genome of Tanacetum Coccineum: Genomic Comparison of Closely Related Tanacetum-Family Plants.</title>
        <authorList>
            <person name="Yamashiro T."/>
            <person name="Shiraishi A."/>
            <person name="Nakayama K."/>
            <person name="Satake H."/>
        </authorList>
    </citation>
    <scope>NUCLEOTIDE SEQUENCE</scope>
</reference>
<gene>
    <name evidence="1" type="ORF">Tco_0991198</name>
</gene>
<comment type="caution">
    <text evidence="1">The sequence shown here is derived from an EMBL/GenBank/DDBJ whole genome shotgun (WGS) entry which is preliminary data.</text>
</comment>
<evidence type="ECO:0000313" key="1">
    <source>
        <dbReference type="EMBL" id="GJT56144.1"/>
    </source>
</evidence>
<name>A0ABQ5EYY6_9ASTR</name>
<proteinExistence type="predicted"/>
<dbReference type="EMBL" id="BQNB010016819">
    <property type="protein sequence ID" value="GJT56144.1"/>
    <property type="molecule type" value="Genomic_DNA"/>
</dbReference>
<sequence>MTEGNKKQYTADVRVMNYLLQAIPNDIYNSVDACKNDKDMWEQIKRLMFGSDVTSHVRHSRLMDEFDKFAVKEVLRHEIDWNEMITENIIYMFHDTIKLPVETIDNPFVIPATIEIIESFMHMVGYQGLVDKLMKQFLSISPRLEEDYHSIKDDIPLVSVYTAGNVIVQGILISNAFLTKEIRATNEYKEYETVFVGNGNTKEKKYIPSLHKIHAARFPEADLKEKMSHWVRKEFKNFNEDARLSIQH</sequence>
<reference evidence="1" key="2">
    <citation type="submission" date="2022-01" db="EMBL/GenBank/DDBJ databases">
        <authorList>
            <person name="Yamashiro T."/>
            <person name="Shiraishi A."/>
            <person name="Satake H."/>
            <person name="Nakayama K."/>
        </authorList>
    </citation>
    <scope>NUCLEOTIDE SEQUENCE</scope>
</reference>
<protein>
    <submittedName>
        <fullName evidence="1">Uncharacterized protein</fullName>
    </submittedName>
</protein>
<keyword evidence="2" id="KW-1185">Reference proteome</keyword>